<dbReference type="Proteomes" id="UP000295345">
    <property type="component" value="Unassembled WGS sequence"/>
</dbReference>
<accession>A0A4R4SJ50</accession>
<evidence type="ECO:0000313" key="3">
    <source>
        <dbReference type="Proteomes" id="UP000295345"/>
    </source>
</evidence>
<comment type="caution">
    <text evidence="2">The sequence shown here is derived from an EMBL/GenBank/DDBJ whole genome shotgun (WGS) entry which is preliminary data.</text>
</comment>
<dbReference type="AlphaFoldDB" id="A0A4R4SJ50"/>
<keyword evidence="3" id="KW-1185">Reference proteome</keyword>
<sequence length="835" mass="88399">MPDLTFTRVDVEGEAGRQPWQRCERFATEIDPDDMADTAASYARAADGARGAGELAARATTLAADAGGLDGDDLVDAEGRIVETADGLQGNGEDLDQVLNHLVRAMNTAIDTRDEVYGLVFEPGGLEEKYQRHVQSAVDEWNAWQGALTDRVAEANRTGTTRGVLGTPVALWVQHGGRDLLVHPTIGSGGPVYHLPDSLPGEVRAKHLRAAADDARAAYDDVTEAIDQYTRRLAESGQLLEGLGLDTTGGPLDLWTSPTVAEVAAQSLAEQLRQHHPDPDLLALYTEGLAQIGDGDPRLLTDAERDYLQRFYENLDIQALSALGQLHSDPDDLADGPGRAAAEERLRGISRAQEAVANGINLLTDPERGGLDPTTEAGRAAVPASVRAFVHDYAEGGVFGTDYPGPRFVPAELRLFNGFGELMAHATTPPGDAFARDLAEAAVDIQTATSTQYHPMSIEVVPNTGSSGLLQAAALNTEASAGLLNDADFRDLLLRQEWEDSEGVGALIRSGTTVPEGVDPNDAAAKPYVQAAFNVLANVDDYELFVLVPERSPQADIGNTDHSGLQRAIGDTALRYLNMVSQFPGDAGSQFLEPADPNDPAARRFTSLLGQDHRYGFQLSREDRQGLFELMNGGVDTVRSDFRAGVGEWQALTAYQAFRAGTGEAAALEAVGRVAGFVEHADIQAVENGADRSRIETTALTGLTTGAGAVATLAGASNPVSAGVALGAYGLTAAVRGSLGPAELTPQQLAEIDAIESGDWNVRTLVAHAALAADYGNAQEALDRYYGGANSVLPRAGSPDVVYGDLMNAVSEVETKSYPGAEERISRGFEDALGR</sequence>
<reference evidence="2 3" key="1">
    <citation type="submission" date="2019-03" db="EMBL/GenBank/DDBJ databases">
        <title>Draft genome sequences of novel Actinobacteria.</title>
        <authorList>
            <person name="Sahin N."/>
            <person name="Ay H."/>
            <person name="Saygin H."/>
        </authorList>
    </citation>
    <scope>NUCLEOTIDE SEQUENCE [LARGE SCALE GENOMIC DNA]</scope>
    <source>
        <strain evidence="2 3">DSM 41900</strain>
    </source>
</reference>
<feature type="domain" description="TPR repeat" evidence="1">
    <location>
        <begin position="286"/>
        <end position="507"/>
    </location>
</feature>
<protein>
    <recommendedName>
        <fullName evidence="1">TPR repeat domain-containing protein</fullName>
    </recommendedName>
</protein>
<gene>
    <name evidence="2" type="ORF">E1283_33580</name>
</gene>
<evidence type="ECO:0000259" key="1">
    <source>
        <dbReference type="Pfam" id="PF23275"/>
    </source>
</evidence>
<dbReference type="InterPro" id="IPR057037">
    <property type="entry name" value="TPR_rep_actino"/>
</dbReference>
<dbReference type="RefSeq" id="WP_132821951.1">
    <property type="nucleotide sequence ID" value="NZ_SMKI01000618.1"/>
</dbReference>
<proteinExistence type="predicted"/>
<organism evidence="2 3">
    <name type="scientific">Streptomyces hainanensis</name>
    <dbReference type="NCBI Taxonomy" id="402648"/>
    <lineage>
        <taxon>Bacteria</taxon>
        <taxon>Bacillati</taxon>
        <taxon>Actinomycetota</taxon>
        <taxon>Actinomycetes</taxon>
        <taxon>Kitasatosporales</taxon>
        <taxon>Streptomycetaceae</taxon>
        <taxon>Streptomyces</taxon>
    </lineage>
</organism>
<dbReference type="EMBL" id="SMKI01000618">
    <property type="protein sequence ID" value="TDC62736.1"/>
    <property type="molecule type" value="Genomic_DNA"/>
</dbReference>
<evidence type="ECO:0000313" key="2">
    <source>
        <dbReference type="EMBL" id="TDC62736.1"/>
    </source>
</evidence>
<dbReference type="OrthoDB" id="4159032at2"/>
<name>A0A4R4SJ50_9ACTN</name>
<dbReference type="Pfam" id="PF23275">
    <property type="entry name" value="TPR_23"/>
    <property type="match status" value="1"/>
</dbReference>